<dbReference type="Proteomes" id="UP000007110">
    <property type="component" value="Unassembled WGS sequence"/>
</dbReference>
<dbReference type="OMA" id="AWCERED"/>
<organism evidence="3 4">
    <name type="scientific">Strongylocentrotus purpuratus</name>
    <name type="common">Purple sea urchin</name>
    <dbReference type="NCBI Taxonomy" id="7668"/>
    <lineage>
        <taxon>Eukaryota</taxon>
        <taxon>Metazoa</taxon>
        <taxon>Echinodermata</taxon>
        <taxon>Eleutherozoa</taxon>
        <taxon>Echinozoa</taxon>
        <taxon>Echinoidea</taxon>
        <taxon>Euechinoidea</taxon>
        <taxon>Echinacea</taxon>
        <taxon>Camarodonta</taxon>
        <taxon>Echinidea</taxon>
        <taxon>Strongylocentrotidae</taxon>
        <taxon>Strongylocentrotus</taxon>
    </lineage>
</organism>
<dbReference type="PANTHER" id="PTHR47595:SF1">
    <property type="entry name" value="MYB_SANT-LIKE DNA-BINDING DOMAIN-CONTAINING PROTEIN"/>
    <property type="match status" value="1"/>
</dbReference>
<accession>A0A7M7N6U1</accession>
<reference evidence="4" key="1">
    <citation type="submission" date="2015-02" db="EMBL/GenBank/DDBJ databases">
        <title>Genome sequencing for Strongylocentrotus purpuratus.</title>
        <authorList>
            <person name="Murali S."/>
            <person name="Liu Y."/>
            <person name="Vee V."/>
            <person name="English A."/>
            <person name="Wang M."/>
            <person name="Skinner E."/>
            <person name="Han Y."/>
            <person name="Muzny D.M."/>
            <person name="Worley K.C."/>
            <person name="Gibbs R.A."/>
        </authorList>
    </citation>
    <scope>NUCLEOTIDE SEQUENCE</scope>
</reference>
<dbReference type="Pfam" id="PF13837">
    <property type="entry name" value="Myb_DNA-bind_4"/>
    <property type="match status" value="1"/>
</dbReference>
<dbReference type="InParanoid" id="A0A7M7N6U1"/>
<evidence type="ECO:0000259" key="2">
    <source>
        <dbReference type="Pfam" id="PF13837"/>
    </source>
</evidence>
<keyword evidence="4" id="KW-1185">Reference proteome</keyword>
<dbReference type="Gene3D" id="1.10.10.60">
    <property type="entry name" value="Homeodomain-like"/>
    <property type="match status" value="1"/>
</dbReference>
<dbReference type="EnsemblMetazoa" id="XM_030975040">
    <property type="protein sequence ID" value="XP_030830900"/>
    <property type="gene ID" value="LOC105438968"/>
</dbReference>
<dbReference type="KEGG" id="spu:105438968"/>
<dbReference type="OrthoDB" id="691673at2759"/>
<proteinExistence type="predicted"/>
<name>A0A7M7N6U1_STRPU</name>
<dbReference type="PANTHER" id="PTHR47595">
    <property type="entry name" value="HEAT SHOCK 70 KDA PROTEIN 14"/>
    <property type="match status" value="1"/>
</dbReference>
<sequence length="282" mass="32764">MTALPIRRTNWEDVEIRFFLSLWAEGEVQQQLDGTVRNKKVFDDMARKMADAGYNRSPNQLRDKLKKLKKDYKDARSNNATSGAARQQCPFYDLLHPIMGNRPAIEPQVLVDTADDRAEGADVPAHADGADLSDGDDDTSGSVIEDVLELEGGARAEDNTVIAPKAEDQPSTSTPKTNVKVRGRKRQAEEPAEMEKTLKILTDHQDNARREYREWEERREEAQERREERRREAEREHEMKMMEVMARMFNQNDRRENDNRKENNYRQENVMFTQDGRSFMNM</sequence>
<dbReference type="InterPro" id="IPR044822">
    <property type="entry name" value="Myb_DNA-bind_4"/>
</dbReference>
<reference evidence="3" key="2">
    <citation type="submission" date="2021-01" db="UniProtKB">
        <authorList>
            <consortium name="EnsemblMetazoa"/>
        </authorList>
    </citation>
    <scope>IDENTIFICATION</scope>
</reference>
<evidence type="ECO:0000256" key="1">
    <source>
        <dbReference type="SAM" id="MobiDB-lite"/>
    </source>
</evidence>
<feature type="domain" description="Myb/SANT-like DNA-binding" evidence="2">
    <location>
        <begin position="8"/>
        <end position="97"/>
    </location>
</feature>
<feature type="region of interest" description="Disordered" evidence="1">
    <location>
        <begin position="213"/>
        <end position="234"/>
    </location>
</feature>
<evidence type="ECO:0000313" key="4">
    <source>
        <dbReference type="Proteomes" id="UP000007110"/>
    </source>
</evidence>
<dbReference type="GeneID" id="105438968"/>
<dbReference type="RefSeq" id="XP_030830900.1">
    <property type="nucleotide sequence ID" value="XM_030975040.1"/>
</dbReference>
<feature type="region of interest" description="Disordered" evidence="1">
    <location>
        <begin position="121"/>
        <end position="193"/>
    </location>
</feature>
<dbReference type="AlphaFoldDB" id="A0A7M7N6U1"/>
<evidence type="ECO:0000313" key="3">
    <source>
        <dbReference type="EnsemblMetazoa" id="XP_030830900"/>
    </source>
</evidence>
<protein>
    <recommendedName>
        <fullName evidence="2">Myb/SANT-like DNA-binding domain-containing protein</fullName>
    </recommendedName>
</protein>